<proteinExistence type="inferred from homology"/>
<reference evidence="3" key="1">
    <citation type="submission" date="2013-12" db="EMBL/GenBank/DDBJ databases">
        <authorList>
            <person name="Aslett M."/>
        </authorList>
    </citation>
    <scope>NUCLEOTIDE SEQUENCE [LARGE SCALE GENOMIC DNA]</scope>
    <source>
        <strain evidence="3">Lindley</strain>
    </source>
</reference>
<dbReference type="WBParaSite" id="GPLIN_001312300">
    <property type="protein sequence ID" value="GPLIN_001312300"/>
    <property type="gene ID" value="GPLIN_001312300"/>
</dbReference>
<evidence type="ECO:0000256" key="2">
    <source>
        <dbReference type="SAM" id="MobiDB-lite"/>
    </source>
</evidence>
<name>A0A183CJR7_GLOPA</name>
<evidence type="ECO:0000313" key="3">
    <source>
        <dbReference type="Proteomes" id="UP000050741"/>
    </source>
</evidence>
<sequence>SNTTINTTITSSTSSAVPNPVAIDNKIEQAMDLVKTHLTFAVREEVEILRTTISDLEGRLTELDPDPAFRIRNGGNPAFRTPKMSRI</sequence>
<dbReference type="GO" id="GO:0006357">
    <property type="term" value="P:regulation of transcription by RNA polymerase II"/>
    <property type="evidence" value="ECO:0007669"/>
    <property type="project" value="InterPro"/>
</dbReference>
<dbReference type="AlphaFoldDB" id="A0A183CJR7"/>
<feature type="region of interest" description="Disordered" evidence="2">
    <location>
        <begin position="67"/>
        <end position="87"/>
    </location>
</feature>
<dbReference type="PANTHER" id="PTHR12348:SF26">
    <property type="entry name" value="PROTEIN TSCT-1"/>
    <property type="match status" value="1"/>
</dbReference>
<dbReference type="Proteomes" id="UP000050741">
    <property type="component" value="Unassembled WGS sequence"/>
</dbReference>
<keyword evidence="3" id="KW-1185">Reference proteome</keyword>
<dbReference type="Pfam" id="PF01166">
    <property type="entry name" value="TSC22"/>
    <property type="match status" value="1"/>
</dbReference>
<evidence type="ECO:0000313" key="4">
    <source>
        <dbReference type="WBParaSite" id="GPLIN_001312300"/>
    </source>
</evidence>
<dbReference type="InterPro" id="IPR047862">
    <property type="entry name" value="TSC22/BUN_CS"/>
</dbReference>
<evidence type="ECO:0000256" key="1">
    <source>
        <dbReference type="ARBA" id="ARBA00007908"/>
    </source>
</evidence>
<comment type="similarity">
    <text evidence="1">Belongs to the TSC-22/Dip/Bun family.</text>
</comment>
<protein>
    <submittedName>
        <fullName evidence="4">Rab_eff_C domain-containing protein</fullName>
    </submittedName>
</protein>
<reference evidence="3" key="2">
    <citation type="submission" date="2014-05" db="EMBL/GenBank/DDBJ databases">
        <title>The genome and life-stage specific transcriptomes of Globodera pallida elucidate key aspects of plant parasitism by a cyst nematode.</title>
        <authorList>
            <person name="Cotton J.A."/>
            <person name="Lilley C.J."/>
            <person name="Jones L.M."/>
            <person name="Kikuchi T."/>
            <person name="Reid A.J."/>
            <person name="Thorpe P."/>
            <person name="Tsai I.J."/>
            <person name="Beasley H."/>
            <person name="Blok V."/>
            <person name="Cock P.J.A."/>
            <person name="Van den Akker S.E."/>
            <person name="Holroyd N."/>
            <person name="Hunt M."/>
            <person name="Mantelin S."/>
            <person name="Naghra H."/>
            <person name="Pain A."/>
            <person name="Palomares-Rius J.E."/>
            <person name="Zarowiecki M."/>
            <person name="Berriman M."/>
            <person name="Jones J.T."/>
            <person name="Urwin P.E."/>
        </authorList>
    </citation>
    <scope>NUCLEOTIDE SEQUENCE [LARGE SCALE GENOMIC DNA]</scope>
    <source>
        <strain evidence="3">Lindley</strain>
    </source>
</reference>
<dbReference type="Gene3D" id="1.20.5.490">
    <property type="entry name" value="Single helix bin"/>
    <property type="match status" value="1"/>
</dbReference>
<dbReference type="InterPro" id="IPR000580">
    <property type="entry name" value="TSC22/Bun"/>
</dbReference>
<organism evidence="3 4">
    <name type="scientific">Globodera pallida</name>
    <name type="common">Potato cyst nematode worm</name>
    <name type="synonym">Heterodera pallida</name>
    <dbReference type="NCBI Taxonomy" id="36090"/>
    <lineage>
        <taxon>Eukaryota</taxon>
        <taxon>Metazoa</taxon>
        <taxon>Ecdysozoa</taxon>
        <taxon>Nematoda</taxon>
        <taxon>Chromadorea</taxon>
        <taxon>Rhabditida</taxon>
        <taxon>Tylenchina</taxon>
        <taxon>Tylenchomorpha</taxon>
        <taxon>Tylenchoidea</taxon>
        <taxon>Heteroderidae</taxon>
        <taxon>Heteroderinae</taxon>
        <taxon>Globodera</taxon>
    </lineage>
</organism>
<dbReference type="SUPFAM" id="SSF58026">
    <property type="entry name" value="Delta-sleep-inducing peptide immunoreactive peptide"/>
    <property type="match status" value="1"/>
</dbReference>
<dbReference type="PROSITE" id="PS01289">
    <property type="entry name" value="TSC22"/>
    <property type="match status" value="1"/>
</dbReference>
<dbReference type="PANTHER" id="PTHR12348">
    <property type="entry name" value="TSC22"/>
    <property type="match status" value="1"/>
</dbReference>
<accession>A0A183CJR7</accession>
<reference evidence="4" key="3">
    <citation type="submission" date="2016-06" db="UniProtKB">
        <authorList>
            <consortium name="WormBaseParasite"/>
        </authorList>
    </citation>
    <scope>IDENTIFICATION</scope>
</reference>